<proteinExistence type="inferred from homology"/>
<evidence type="ECO:0000256" key="1">
    <source>
        <dbReference type="ARBA" id="ARBA00010617"/>
    </source>
</evidence>
<gene>
    <name evidence="4 5" type="primary">LOC101848649</name>
</gene>
<evidence type="ECO:0000256" key="2">
    <source>
        <dbReference type="RuleBase" id="RU000461"/>
    </source>
</evidence>
<dbReference type="RefSeq" id="XP_005094868.1">
    <property type="nucleotide sequence ID" value="XM_005094811.3"/>
</dbReference>
<keyword evidence="2" id="KW-0349">Heme</keyword>
<dbReference type="Gene3D" id="1.10.630.10">
    <property type="entry name" value="Cytochrome P450"/>
    <property type="match status" value="1"/>
</dbReference>
<dbReference type="RefSeq" id="XP_005094867.1">
    <property type="nucleotide sequence ID" value="XM_005094810.3"/>
</dbReference>
<organism evidence="3 5">
    <name type="scientific">Aplysia californica</name>
    <name type="common">California sea hare</name>
    <dbReference type="NCBI Taxonomy" id="6500"/>
    <lineage>
        <taxon>Eukaryota</taxon>
        <taxon>Metazoa</taxon>
        <taxon>Spiralia</taxon>
        <taxon>Lophotrochozoa</taxon>
        <taxon>Mollusca</taxon>
        <taxon>Gastropoda</taxon>
        <taxon>Heterobranchia</taxon>
        <taxon>Euthyneura</taxon>
        <taxon>Tectipleura</taxon>
        <taxon>Aplysiida</taxon>
        <taxon>Aplysioidea</taxon>
        <taxon>Aplysiidae</taxon>
        <taxon>Aplysia</taxon>
    </lineage>
</organism>
<keyword evidence="2" id="KW-0479">Metal-binding</keyword>
<dbReference type="InterPro" id="IPR017972">
    <property type="entry name" value="Cyt_P450_CS"/>
</dbReference>
<dbReference type="Proteomes" id="UP000694888">
    <property type="component" value="Unplaced"/>
</dbReference>
<dbReference type="Pfam" id="PF00067">
    <property type="entry name" value="p450"/>
    <property type="match status" value="1"/>
</dbReference>
<dbReference type="PRINTS" id="PR00385">
    <property type="entry name" value="P450"/>
</dbReference>
<dbReference type="InterPro" id="IPR001128">
    <property type="entry name" value="Cyt_P450"/>
</dbReference>
<sequence>MWLETVIAVVVGAILWRYLRQYAEYRRQYFILPGHDRYSYLYGSIKLYPGFNEEGLAFDMDTLKRHKYLCHWWAGPVTPVVSVYHPDSVHPVLKSSAPKPRSSFLVSFYDMGLPWLGEGLILSNGSKWAKSRRLLTPAFHFDILKPYMAVYNSCANTMLTKMEAFSVKEEAFELFDLIDKLALDVILQCAFSYQSDCQTSSDSSYTAAIVELVTLWGERTLSPLHFNDTLYKWSAKGKRFYELCKLTHQMSEQIIAKRIETLENADETELQKIVSKKTKDFLDILLLTRTDDKDALSPVEIRNEVDTFLFAGHDTTASGISWTLYSLTGHPEYQEKVYQEVKDVMGDRDTVQWTDLASLEFTTMCIKEAMRMYSTVPSIIRTLEEQLVIHGHRIPKGSMVAIQLWMLHHNPHVWEEPLTFDPNRFHPDKQCLMDPFQFLPFSAGARNCIGQNFALNEMKVTVAKTIKRFRLSLDPSHEVRQVPLITMKPENGLMIQASPR</sequence>
<dbReference type="PANTHER" id="PTHR24291:SF201">
    <property type="entry name" value="CYTOCHROME P450, FAMILY 4, SUBFAMILY B, POLYPEPTIDE 7"/>
    <property type="match status" value="1"/>
</dbReference>
<dbReference type="PANTHER" id="PTHR24291">
    <property type="entry name" value="CYTOCHROME P450 FAMILY 4"/>
    <property type="match status" value="1"/>
</dbReference>
<dbReference type="CDD" id="cd20659">
    <property type="entry name" value="CYP4B_4F-like"/>
    <property type="match status" value="1"/>
</dbReference>
<keyword evidence="2" id="KW-0408">Iron</keyword>
<dbReference type="InterPro" id="IPR050196">
    <property type="entry name" value="Cytochrome_P450_Monoox"/>
</dbReference>
<dbReference type="PRINTS" id="PR00463">
    <property type="entry name" value="EP450I"/>
</dbReference>
<name>A0ABM0JJ72_APLCA</name>
<protein>
    <submittedName>
        <fullName evidence="4 5">Cytochrome P450 4F22</fullName>
    </submittedName>
</protein>
<keyword evidence="3" id="KW-1185">Reference proteome</keyword>
<comment type="similarity">
    <text evidence="1 2">Belongs to the cytochrome P450 family.</text>
</comment>
<dbReference type="InterPro" id="IPR002401">
    <property type="entry name" value="Cyt_P450_E_grp-I"/>
</dbReference>
<dbReference type="PROSITE" id="PS00086">
    <property type="entry name" value="CYTOCHROME_P450"/>
    <property type="match status" value="1"/>
</dbReference>
<evidence type="ECO:0000313" key="5">
    <source>
        <dbReference type="RefSeq" id="XP_005094868.1"/>
    </source>
</evidence>
<reference evidence="4 5" key="1">
    <citation type="submission" date="2025-05" db="UniProtKB">
        <authorList>
            <consortium name="RefSeq"/>
        </authorList>
    </citation>
    <scope>IDENTIFICATION</scope>
</reference>
<dbReference type="SUPFAM" id="SSF48264">
    <property type="entry name" value="Cytochrome P450"/>
    <property type="match status" value="1"/>
</dbReference>
<evidence type="ECO:0000313" key="3">
    <source>
        <dbReference type="Proteomes" id="UP000694888"/>
    </source>
</evidence>
<evidence type="ECO:0000313" key="4">
    <source>
        <dbReference type="RefSeq" id="XP_005094867.1"/>
    </source>
</evidence>
<dbReference type="InterPro" id="IPR036396">
    <property type="entry name" value="Cyt_P450_sf"/>
</dbReference>
<keyword evidence="2" id="KW-0560">Oxidoreductase</keyword>
<accession>A0ABM0JJ72</accession>
<keyword evidence="2" id="KW-0503">Monooxygenase</keyword>
<dbReference type="GeneID" id="101848649"/>